<evidence type="ECO:0000313" key="7">
    <source>
        <dbReference type="EMBL" id="PKC14806.1"/>
    </source>
</evidence>
<feature type="region of interest" description="Disordered" evidence="5">
    <location>
        <begin position="133"/>
        <end position="215"/>
    </location>
</feature>
<name>A0A2N0Q6Y7_9GLOM</name>
<evidence type="ECO:0000256" key="1">
    <source>
        <dbReference type="ARBA" id="ARBA00022723"/>
    </source>
</evidence>
<proteinExistence type="predicted"/>
<dbReference type="AlphaFoldDB" id="A0A2N0Q6Y7"/>
<evidence type="ECO:0000313" key="10">
    <source>
        <dbReference type="Proteomes" id="UP000232722"/>
    </source>
</evidence>
<feature type="compositionally biased region" description="Low complexity" evidence="5">
    <location>
        <begin position="21"/>
        <end position="33"/>
    </location>
</feature>
<protein>
    <recommendedName>
        <fullName evidence="6">3CxxC-type domain-containing protein</fullName>
    </recommendedName>
</protein>
<keyword evidence="2" id="KW-0863">Zinc-finger</keyword>
<sequence length="444" mass="51697">MGQILSSVSGNEKASQKNKTSSPSSRQFSQYSQYVPQRKSESIFSTPQPSYDTEWLKIKIRKQEVERLRQAKQAREEEAERLRLAKKAREQEAERLKQARQAREQEAIKLYLARQQEKASQVSKNTTSLSNRSYNVVTSSERKLTSGTNDNTTHVTITASGVTSGTKDNTSHRPSMDNKKTTSLGIKGNPTSFSDPYNISSKSEKNTTSLSKEDRENVKRITEIVRSILTRDKNYVVYGNWSCPHWPISCNNEYEWQYKYSLESLRSYLTLNQKSKKDVFMNKCKECDKESLVTSFFLYNRQPNRASKKPDVEIVCRLEWNNHYRVFAEWKCNRPQSPHEWKSSYTWILLRNYIEKSPLKKGDYYEQKCHDCREECKVCKKKPKEKRGCKECDHATVVSNHSQLVQSPGGKPHKRWLCAKCKGGSICRSDNNYRIPRQRNIELF</sequence>
<dbReference type="Proteomes" id="UP000232722">
    <property type="component" value="Unassembled WGS sequence"/>
</dbReference>
<dbReference type="Pfam" id="PF13695">
    <property type="entry name" value="Zn_ribbon_3CxxC"/>
    <property type="match status" value="1"/>
</dbReference>
<evidence type="ECO:0000313" key="8">
    <source>
        <dbReference type="EMBL" id="PKC74178.1"/>
    </source>
</evidence>
<reference evidence="8 9" key="4">
    <citation type="submission" date="2017-10" db="EMBL/GenBank/DDBJ databases">
        <title>Genome analyses suggest a sexual origin of heterokaryosis in a supposedly ancient asexual fungus.</title>
        <authorList>
            <person name="Corradi N."/>
            <person name="Sedzielewska K."/>
            <person name="Noel J."/>
            <person name="Charron P."/>
            <person name="Farinelli L."/>
            <person name="Marton T."/>
            <person name="Kruger M."/>
            <person name="Pelin A."/>
            <person name="Brachmann A."/>
            <person name="Corradi N."/>
        </authorList>
    </citation>
    <scope>NUCLEOTIDE SEQUENCE [LARGE SCALE GENOMIC DNA]</scope>
    <source>
        <strain evidence="8 9">A1</strain>
    </source>
</reference>
<reference evidence="7 10" key="1">
    <citation type="submission" date="2016-04" db="EMBL/GenBank/DDBJ databases">
        <title>Genome analyses suggest a sexual origin of heterokaryosis in a supposedly ancient asexual fungus.</title>
        <authorList>
            <person name="Ropars J."/>
            <person name="Sedzielewska K."/>
            <person name="Noel J."/>
            <person name="Charron P."/>
            <person name="Farinelli L."/>
            <person name="Marton T."/>
            <person name="Kruger M."/>
            <person name="Pelin A."/>
            <person name="Brachmann A."/>
            <person name="Corradi N."/>
        </authorList>
    </citation>
    <scope>NUCLEOTIDE SEQUENCE [LARGE SCALE GENOMIC DNA]</scope>
    <source>
        <strain evidence="7 10">A5</strain>
    </source>
</reference>
<keyword evidence="4" id="KW-0175">Coiled coil</keyword>
<evidence type="ECO:0000256" key="3">
    <source>
        <dbReference type="ARBA" id="ARBA00022833"/>
    </source>
</evidence>
<dbReference type="VEuPathDB" id="FungiDB:RhiirA1_516139"/>
<evidence type="ECO:0000256" key="4">
    <source>
        <dbReference type="SAM" id="Coils"/>
    </source>
</evidence>
<dbReference type="VEuPathDB" id="FungiDB:FUN_015381"/>
<dbReference type="EMBL" id="LLXH01000060">
    <property type="protein sequence ID" value="PKC74178.1"/>
    <property type="molecule type" value="Genomic_DNA"/>
</dbReference>
<organism evidence="7 10">
    <name type="scientific">Rhizophagus irregularis</name>
    <dbReference type="NCBI Taxonomy" id="588596"/>
    <lineage>
        <taxon>Eukaryota</taxon>
        <taxon>Fungi</taxon>
        <taxon>Fungi incertae sedis</taxon>
        <taxon>Mucoromycota</taxon>
        <taxon>Glomeromycotina</taxon>
        <taxon>Glomeromycetes</taxon>
        <taxon>Glomerales</taxon>
        <taxon>Glomeraceae</taxon>
        <taxon>Rhizophagus</taxon>
    </lineage>
</organism>
<dbReference type="EMBL" id="LLXJ01000117">
    <property type="protein sequence ID" value="PKC14806.1"/>
    <property type="molecule type" value="Genomic_DNA"/>
</dbReference>
<gene>
    <name evidence="8" type="ORF">RhiirA1_516139</name>
    <name evidence="7" type="ORF">RhiirA5_371187</name>
</gene>
<reference evidence="7 10" key="2">
    <citation type="submission" date="2017-09" db="EMBL/GenBank/DDBJ databases">
        <title>Extensive intraspecific genome diversity in a model arbuscular mycorrhizal fungus.</title>
        <authorList>
            <person name="Chen E.C."/>
            <person name="Morin E."/>
            <person name="Beaudet D."/>
            <person name="Noel J."/>
            <person name="Ndikumana S."/>
            <person name="Charron P."/>
            <person name="St-Onge C."/>
            <person name="Giorgi J."/>
            <person name="Grigoriev I.V."/>
            <person name="Roux C."/>
            <person name="Martin F.M."/>
            <person name="Corradi N."/>
        </authorList>
    </citation>
    <scope>NUCLEOTIDE SEQUENCE [LARGE SCALE GENOMIC DNA]</scope>
    <source>
        <strain evidence="7 10">A5</strain>
    </source>
</reference>
<reference evidence="8 9" key="3">
    <citation type="submission" date="2017-10" db="EMBL/GenBank/DDBJ databases">
        <title>Extensive intraspecific genome diversity in a model arbuscular mycorrhizal fungus.</title>
        <authorList>
            <person name="Chen E.C.H."/>
            <person name="Morin E."/>
            <person name="Baudet D."/>
            <person name="Noel J."/>
            <person name="Ndikumana S."/>
            <person name="Charron P."/>
            <person name="St-Onge C."/>
            <person name="Giorgi J."/>
            <person name="Grigoriev I.V."/>
            <person name="Roux C."/>
            <person name="Martin F.M."/>
            <person name="Corradi N."/>
        </authorList>
    </citation>
    <scope>NUCLEOTIDE SEQUENCE [LARGE SCALE GENOMIC DNA]</scope>
    <source>
        <strain evidence="8 9">A1</strain>
    </source>
</reference>
<feature type="compositionally biased region" description="Polar residues" evidence="5">
    <location>
        <begin position="133"/>
        <end position="168"/>
    </location>
</feature>
<comment type="caution">
    <text evidence="7">The sequence shown here is derived from an EMBL/GenBank/DDBJ whole genome shotgun (WGS) entry which is preliminary data.</text>
</comment>
<dbReference type="InterPro" id="IPR027377">
    <property type="entry name" value="ZAR1/RTP1-5-like_Znf-3CxxC"/>
</dbReference>
<feature type="compositionally biased region" description="Basic and acidic residues" evidence="5">
    <location>
        <begin position="169"/>
        <end position="180"/>
    </location>
</feature>
<evidence type="ECO:0000259" key="6">
    <source>
        <dbReference type="Pfam" id="PF13695"/>
    </source>
</evidence>
<dbReference type="Proteomes" id="UP000232688">
    <property type="component" value="Unassembled WGS sequence"/>
</dbReference>
<keyword evidence="3" id="KW-0862">Zinc</keyword>
<evidence type="ECO:0000256" key="2">
    <source>
        <dbReference type="ARBA" id="ARBA00022771"/>
    </source>
</evidence>
<feature type="compositionally biased region" description="Polar residues" evidence="5">
    <location>
        <begin position="181"/>
        <end position="210"/>
    </location>
</feature>
<feature type="region of interest" description="Disordered" evidence="5">
    <location>
        <begin position="1"/>
        <end position="49"/>
    </location>
</feature>
<dbReference type="VEuPathDB" id="FungiDB:RhiirFUN_011175"/>
<evidence type="ECO:0000256" key="5">
    <source>
        <dbReference type="SAM" id="MobiDB-lite"/>
    </source>
</evidence>
<keyword evidence="1" id="KW-0479">Metal-binding</keyword>
<feature type="compositionally biased region" description="Polar residues" evidence="5">
    <location>
        <begin position="1"/>
        <end position="20"/>
    </location>
</feature>
<dbReference type="GO" id="GO:0008270">
    <property type="term" value="F:zinc ion binding"/>
    <property type="evidence" value="ECO:0007669"/>
    <property type="project" value="UniProtKB-KW"/>
</dbReference>
<evidence type="ECO:0000313" key="9">
    <source>
        <dbReference type="Proteomes" id="UP000232688"/>
    </source>
</evidence>
<accession>A0A2N0Q6Y7</accession>
<feature type="domain" description="3CxxC-type" evidence="6">
    <location>
        <begin position="325"/>
        <end position="423"/>
    </location>
</feature>
<feature type="coiled-coil region" evidence="4">
    <location>
        <begin position="58"/>
        <end position="109"/>
    </location>
</feature>